<dbReference type="PROSITE" id="PS50995">
    <property type="entry name" value="HTH_MARR_2"/>
    <property type="match status" value="1"/>
</dbReference>
<keyword evidence="6" id="KW-1185">Reference proteome</keyword>
<dbReference type="InterPro" id="IPR000835">
    <property type="entry name" value="HTH_MarR-typ"/>
</dbReference>
<dbReference type="AlphaFoldDB" id="A0A3D9L299"/>
<dbReference type="InterPro" id="IPR023187">
    <property type="entry name" value="Tscrpt_reg_MarR-type_CS"/>
</dbReference>
<protein>
    <submittedName>
        <fullName evidence="5">DNA-binding MarR family transcriptional regulator</fullName>
    </submittedName>
</protein>
<dbReference type="Pfam" id="PF12802">
    <property type="entry name" value="MarR_2"/>
    <property type="match status" value="1"/>
</dbReference>
<keyword evidence="2 5" id="KW-0238">DNA-binding</keyword>
<dbReference type="PROSITE" id="PS01117">
    <property type="entry name" value="HTH_MARR_1"/>
    <property type="match status" value="1"/>
</dbReference>
<dbReference type="GO" id="GO:0003677">
    <property type="term" value="F:DNA binding"/>
    <property type="evidence" value="ECO:0007669"/>
    <property type="project" value="UniProtKB-KW"/>
</dbReference>
<evidence type="ECO:0000256" key="3">
    <source>
        <dbReference type="ARBA" id="ARBA00023163"/>
    </source>
</evidence>
<proteinExistence type="predicted"/>
<dbReference type="SMART" id="SM00347">
    <property type="entry name" value="HTH_MARR"/>
    <property type="match status" value="1"/>
</dbReference>
<reference evidence="5 6" key="1">
    <citation type="submission" date="2018-07" db="EMBL/GenBank/DDBJ databases">
        <title>Genomic Encyclopedia of Type Strains, Phase IV (KMG-IV): sequencing the most valuable type-strain genomes for metagenomic binning, comparative biology and taxonomic classification.</title>
        <authorList>
            <person name="Goeker M."/>
        </authorList>
    </citation>
    <scope>NUCLEOTIDE SEQUENCE [LARGE SCALE GENOMIC DNA]</scope>
    <source>
        <strain evidence="5 6">DSM 4134</strain>
    </source>
</reference>
<evidence type="ECO:0000313" key="6">
    <source>
        <dbReference type="Proteomes" id="UP000256779"/>
    </source>
</evidence>
<accession>A0A3D9L299</accession>
<keyword evidence="1" id="KW-0805">Transcription regulation</keyword>
<dbReference type="InterPro" id="IPR036388">
    <property type="entry name" value="WH-like_DNA-bd_sf"/>
</dbReference>
<evidence type="ECO:0000256" key="1">
    <source>
        <dbReference type="ARBA" id="ARBA00023015"/>
    </source>
</evidence>
<dbReference type="PRINTS" id="PR00598">
    <property type="entry name" value="HTHMARR"/>
</dbReference>
<dbReference type="InterPro" id="IPR036390">
    <property type="entry name" value="WH_DNA-bd_sf"/>
</dbReference>
<dbReference type="SUPFAM" id="SSF46785">
    <property type="entry name" value="Winged helix' DNA-binding domain"/>
    <property type="match status" value="1"/>
</dbReference>
<dbReference type="PANTHER" id="PTHR33164:SF101">
    <property type="entry name" value="TRANSCRIPTIONAL REPRESSOR MPRA"/>
    <property type="match status" value="1"/>
</dbReference>
<name>A0A3D9L299_MARFU</name>
<sequence length="151" mass="17214">MIMGISEDIKQPVFKSELNKAVINIIYTNSWLNQKQIAFFKPHGLTTAQYNILRILRGQFPNPATVNLLIERMLDKSSNASRIVDKLESKGLVARKQCANDRRAVDVLITQAGLDLLGQIDDELKKWEETIRNLSEEECAQLNMLLDKMRG</sequence>
<evidence type="ECO:0000256" key="2">
    <source>
        <dbReference type="ARBA" id="ARBA00023125"/>
    </source>
</evidence>
<gene>
    <name evidence="5" type="ORF">C7460_115106</name>
</gene>
<dbReference type="Proteomes" id="UP000256779">
    <property type="component" value="Unassembled WGS sequence"/>
</dbReference>
<comment type="caution">
    <text evidence="5">The sequence shown here is derived from an EMBL/GenBank/DDBJ whole genome shotgun (WGS) entry which is preliminary data.</text>
</comment>
<evidence type="ECO:0000259" key="4">
    <source>
        <dbReference type="PROSITE" id="PS50995"/>
    </source>
</evidence>
<dbReference type="Gene3D" id="1.10.10.10">
    <property type="entry name" value="Winged helix-like DNA-binding domain superfamily/Winged helix DNA-binding domain"/>
    <property type="match status" value="1"/>
</dbReference>
<dbReference type="PANTHER" id="PTHR33164">
    <property type="entry name" value="TRANSCRIPTIONAL REGULATOR, MARR FAMILY"/>
    <property type="match status" value="1"/>
</dbReference>
<evidence type="ECO:0000313" key="5">
    <source>
        <dbReference type="EMBL" id="RED96215.1"/>
    </source>
</evidence>
<dbReference type="GO" id="GO:0006950">
    <property type="term" value="P:response to stress"/>
    <property type="evidence" value="ECO:0007669"/>
    <property type="project" value="TreeGrafter"/>
</dbReference>
<dbReference type="InterPro" id="IPR039422">
    <property type="entry name" value="MarR/SlyA-like"/>
</dbReference>
<keyword evidence="3" id="KW-0804">Transcription</keyword>
<organism evidence="5 6">
    <name type="scientific">Marinoscillum furvescens DSM 4134</name>
    <dbReference type="NCBI Taxonomy" id="1122208"/>
    <lineage>
        <taxon>Bacteria</taxon>
        <taxon>Pseudomonadati</taxon>
        <taxon>Bacteroidota</taxon>
        <taxon>Cytophagia</taxon>
        <taxon>Cytophagales</taxon>
        <taxon>Reichenbachiellaceae</taxon>
        <taxon>Marinoscillum</taxon>
    </lineage>
</organism>
<dbReference type="GO" id="GO:0003700">
    <property type="term" value="F:DNA-binding transcription factor activity"/>
    <property type="evidence" value="ECO:0007669"/>
    <property type="project" value="InterPro"/>
</dbReference>
<dbReference type="EMBL" id="QREG01000015">
    <property type="protein sequence ID" value="RED96215.1"/>
    <property type="molecule type" value="Genomic_DNA"/>
</dbReference>
<feature type="domain" description="HTH marR-type" evidence="4">
    <location>
        <begin position="1"/>
        <end position="151"/>
    </location>
</feature>